<dbReference type="AlphaFoldDB" id="A0A419I2M9"/>
<keyword evidence="2" id="KW-1185">Reference proteome</keyword>
<name>A0A419I2M9_9PSEU</name>
<sequence length="60" mass="6427">MRVRAGLAAKLASARAALPGGVDLRVVEGHRSTADQQEIFEEYTDTLRVRYPGVDAVATA</sequence>
<accession>A0A419I2M9</accession>
<evidence type="ECO:0000313" key="1">
    <source>
        <dbReference type="EMBL" id="RJQ84215.1"/>
    </source>
</evidence>
<dbReference type="EMBL" id="QZFV01000088">
    <property type="protein sequence ID" value="RJQ84215.1"/>
    <property type="molecule type" value="Genomic_DNA"/>
</dbReference>
<organism evidence="1 2">
    <name type="scientific">Amycolatopsis panacis</name>
    <dbReference type="NCBI Taxonomy" id="2340917"/>
    <lineage>
        <taxon>Bacteria</taxon>
        <taxon>Bacillati</taxon>
        <taxon>Actinomycetota</taxon>
        <taxon>Actinomycetes</taxon>
        <taxon>Pseudonocardiales</taxon>
        <taxon>Pseudonocardiaceae</taxon>
        <taxon>Amycolatopsis</taxon>
    </lineage>
</organism>
<protein>
    <submittedName>
        <fullName evidence="1">Uncharacterized protein</fullName>
    </submittedName>
</protein>
<proteinExistence type="predicted"/>
<reference evidence="1 2" key="1">
    <citation type="submission" date="2018-09" db="EMBL/GenBank/DDBJ databases">
        <title>YIM PH 21725 draft genome.</title>
        <authorList>
            <person name="Miao C."/>
        </authorList>
    </citation>
    <scope>NUCLEOTIDE SEQUENCE [LARGE SCALE GENOMIC DNA]</scope>
    <source>
        <strain evidence="2">YIM PH21725</strain>
    </source>
</reference>
<dbReference type="SUPFAM" id="SSF55166">
    <property type="entry name" value="Hedgehog/DD-peptidase"/>
    <property type="match status" value="1"/>
</dbReference>
<comment type="caution">
    <text evidence="1">The sequence shown here is derived from an EMBL/GenBank/DDBJ whole genome shotgun (WGS) entry which is preliminary data.</text>
</comment>
<dbReference type="InterPro" id="IPR009045">
    <property type="entry name" value="Zn_M74/Hedgehog-like"/>
</dbReference>
<evidence type="ECO:0000313" key="2">
    <source>
        <dbReference type="Proteomes" id="UP000285112"/>
    </source>
</evidence>
<dbReference type="Proteomes" id="UP000285112">
    <property type="component" value="Unassembled WGS sequence"/>
</dbReference>
<dbReference type="Gene3D" id="3.30.1380.10">
    <property type="match status" value="1"/>
</dbReference>
<gene>
    <name evidence="1" type="ORF">D5S19_17990</name>
</gene>